<dbReference type="Pfam" id="PF06985">
    <property type="entry name" value="HET"/>
    <property type="match status" value="1"/>
</dbReference>
<name>A0A2J6QP41_9HELO</name>
<feature type="region of interest" description="Disordered" evidence="1">
    <location>
        <begin position="599"/>
        <end position="655"/>
    </location>
</feature>
<dbReference type="InterPro" id="IPR010730">
    <property type="entry name" value="HET"/>
</dbReference>
<evidence type="ECO:0000313" key="4">
    <source>
        <dbReference type="Proteomes" id="UP000235672"/>
    </source>
</evidence>
<dbReference type="InterPro" id="IPR052895">
    <property type="entry name" value="HetReg/Transcr_Mod"/>
</dbReference>
<organism evidence="3 4">
    <name type="scientific">Hyaloscypha hepaticicola</name>
    <dbReference type="NCBI Taxonomy" id="2082293"/>
    <lineage>
        <taxon>Eukaryota</taxon>
        <taxon>Fungi</taxon>
        <taxon>Dikarya</taxon>
        <taxon>Ascomycota</taxon>
        <taxon>Pezizomycotina</taxon>
        <taxon>Leotiomycetes</taxon>
        <taxon>Helotiales</taxon>
        <taxon>Hyaloscyphaceae</taxon>
        <taxon>Hyaloscypha</taxon>
    </lineage>
</organism>
<protein>
    <submittedName>
        <fullName evidence="3">HET-domain-containing protein</fullName>
    </submittedName>
</protein>
<feature type="domain" description="Heterokaryon incompatibility" evidence="2">
    <location>
        <begin position="162"/>
        <end position="315"/>
    </location>
</feature>
<sequence length="868" mass="99345">MCCAKSSNCAGPAALERHEGGGAIARSEHWRRRQPLLMQCITKCRRTAEPRRRTSKYLHNSYRVRSFGLSRKQKMMDEDHRDPGNGGEASAKGKGRSGHWEKAKQEVTPKINKYRYTEIEYDNDIRILKILKGGKDDPLMCMLFPSALPSSEPRSKYKSYPYIALSYFWGIDDPIHPVEMFHDTGVRDGMAVVQLATGRKFYIRKNLDAALRQFRHPNRDVDIWVDALCINQSDVIEKKAQVSRMHEIYSEAQEVVVWLGEGNEETRKTFELLRSILNLERLDQLIKDKSKHEQWMLIVKLMKLPWFSRRWVIQELALARHATVRWGDQSMPWEQFADAIALFMTRHDEIKAYLEKPKKFSDKKDPNAHLGLMEPRALGANTLVDATTNLFRRSDDGGRIQHRLVNLEVLVSSIFLAFEASEPRDTIYAVLSLAKDTMPRPKSKGRAPWMEDTKHYAVVNFMKAAFGGAVSIYKYFNSVSLAPEVSGPPDPYSVSLDDRIAPDYEKSLMDVCADFMEYCVETSESLDILCRHWAPMQKRLTKRQKLQLKIEGREEKKEHMPTWIPSIEGHVYGEPLGVFEGRKNADSLVGGVERQYQQHYRASKGLPPEVTFGKSKEKTTDDEDIEDHPSSQTSEADEGEPTGSDTRAEKLPRPRLNKFDGTLHVKGFKLDTIVRLSGRVLNGVIPHEAFEYAGWPKKSKDSTYPEDAPERLWRTLVADRGPDGTNAPTWYRRACRECLNHTNTNGDLNTNEFKDLGLDDTPRTMKLFLERVRGVVWCRKFFLTGITRTEKRAKHYGLAPSGARENDIICILFGCSVPVVLRESMEQPGRFEFIGECYVHGQMDGEFLSLHPDIPPHPYKGVQGFTLI</sequence>
<accession>A0A2J6QP41</accession>
<feature type="compositionally biased region" description="Basic and acidic residues" evidence="1">
    <location>
        <begin position="74"/>
        <end position="83"/>
    </location>
</feature>
<dbReference type="STRING" id="1745343.A0A2J6QP41"/>
<reference evidence="3 4" key="1">
    <citation type="submission" date="2016-05" db="EMBL/GenBank/DDBJ databases">
        <title>A degradative enzymes factory behind the ericoid mycorrhizal symbiosis.</title>
        <authorList>
            <consortium name="DOE Joint Genome Institute"/>
            <person name="Martino E."/>
            <person name="Morin E."/>
            <person name="Grelet G."/>
            <person name="Kuo A."/>
            <person name="Kohler A."/>
            <person name="Daghino S."/>
            <person name="Barry K."/>
            <person name="Choi C."/>
            <person name="Cichocki N."/>
            <person name="Clum A."/>
            <person name="Copeland A."/>
            <person name="Hainaut M."/>
            <person name="Haridas S."/>
            <person name="Labutti K."/>
            <person name="Lindquist E."/>
            <person name="Lipzen A."/>
            <person name="Khouja H.-R."/>
            <person name="Murat C."/>
            <person name="Ohm R."/>
            <person name="Olson A."/>
            <person name="Spatafora J."/>
            <person name="Veneault-Fourrey C."/>
            <person name="Henrissat B."/>
            <person name="Grigoriev I."/>
            <person name="Martin F."/>
            <person name="Perotto S."/>
        </authorList>
    </citation>
    <scope>NUCLEOTIDE SEQUENCE [LARGE SCALE GENOMIC DNA]</scope>
    <source>
        <strain evidence="3 4">UAMH 7357</strain>
    </source>
</reference>
<evidence type="ECO:0000259" key="2">
    <source>
        <dbReference type="Pfam" id="PF06985"/>
    </source>
</evidence>
<dbReference type="PANTHER" id="PTHR24148:SF64">
    <property type="entry name" value="HETEROKARYON INCOMPATIBILITY DOMAIN-CONTAINING PROTEIN"/>
    <property type="match status" value="1"/>
</dbReference>
<dbReference type="AlphaFoldDB" id="A0A2J6QP41"/>
<feature type="region of interest" description="Disordered" evidence="1">
    <location>
        <begin position="69"/>
        <end position="105"/>
    </location>
</feature>
<dbReference type="OrthoDB" id="3477286at2759"/>
<dbReference type="Proteomes" id="UP000235672">
    <property type="component" value="Unassembled WGS sequence"/>
</dbReference>
<evidence type="ECO:0000256" key="1">
    <source>
        <dbReference type="SAM" id="MobiDB-lite"/>
    </source>
</evidence>
<keyword evidence="4" id="KW-1185">Reference proteome</keyword>
<evidence type="ECO:0000313" key="3">
    <source>
        <dbReference type="EMBL" id="PMD28023.1"/>
    </source>
</evidence>
<gene>
    <name evidence="3" type="ORF">NA56DRAFT_153966</name>
</gene>
<dbReference type="EMBL" id="KZ613465">
    <property type="protein sequence ID" value="PMD28023.1"/>
    <property type="molecule type" value="Genomic_DNA"/>
</dbReference>
<feature type="compositionally biased region" description="Basic and acidic residues" evidence="1">
    <location>
        <begin position="646"/>
        <end position="655"/>
    </location>
</feature>
<proteinExistence type="predicted"/>
<dbReference type="PANTHER" id="PTHR24148">
    <property type="entry name" value="ANKYRIN REPEAT DOMAIN-CONTAINING PROTEIN 39 HOMOLOG-RELATED"/>
    <property type="match status" value="1"/>
</dbReference>